<evidence type="ECO:0000313" key="3">
    <source>
        <dbReference type="Proteomes" id="UP000322225"/>
    </source>
</evidence>
<reference evidence="2" key="1">
    <citation type="submission" date="2017-08" db="EMBL/GenBank/DDBJ databases">
        <authorList>
            <person name="Cuomo C."/>
            <person name="Billmyre B."/>
            <person name="Heitman J."/>
        </authorList>
    </citation>
    <scope>NUCLEOTIDE SEQUENCE</scope>
    <source>
        <strain evidence="2">CBS 12478</strain>
    </source>
</reference>
<sequence length="239" mass="25232">MSRTLELIDRLCACFEECSTDDDHPAVRYGRQLEALRKKLAGLSDAAGTRSPTGGRTMPLPQAHSETPESRTPANGASDSAPHINGHNESQLPSWLQNVAGESNQFSPQWQLPVNDQGYTQPIVFPYPSAPVSGGGPQPNPGPTSYSSTFFFPPAHQQPLGEVGVIPPPEMNGGGQGDQNVNLGFATLDDWFGPGGIGSSETQNTIGQDGGVGAMGGLDLQDFWMKVGPGEAQGGFPFR</sequence>
<dbReference type="InterPro" id="IPR052780">
    <property type="entry name" value="AAA_Catabolism_Regulators"/>
</dbReference>
<dbReference type="GO" id="GO:0000981">
    <property type="term" value="F:DNA-binding transcription factor activity, RNA polymerase II-specific"/>
    <property type="evidence" value="ECO:0007669"/>
    <property type="project" value="TreeGrafter"/>
</dbReference>
<evidence type="ECO:0000256" key="1">
    <source>
        <dbReference type="SAM" id="MobiDB-lite"/>
    </source>
</evidence>
<reference evidence="2" key="2">
    <citation type="submission" date="2024-01" db="EMBL/GenBank/DDBJ databases">
        <title>Comparative genomics of Cryptococcus and Kwoniella reveals pathogenesis evolution and contrasting modes of karyotype evolution via chromosome fusion or intercentromeric recombination.</title>
        <authorList>
            <person name="Coelho M.A."/>
            <person name="David-Palma M."/>
            <person name="Shea T."/>
            <person name="Bowers K."/>
            <person name="McGinley-Smith S."/>
            <person name="Mohammad A.W."/>
            <person name="Gnirke A."/>
            <person name="Yurkov A.M."/>
            <person name="Nowrousian M."/>
            <person name="Sun S."/>
            <person name="Cuomo C.A."/>
            <person name="Heitman J."/>
        </authorList>
    </citation>
    <scope>NUCLEOTIDE SEQUENCE</scope>
    <source>
        <strain evidence="2">CBS 12478</strain>
    </source>
</reference>
<dbReference type="PANTHER" id="PTHR31644:SF1">
    <property type="entry name" value="ZN(II)2CYS6 TRANSCRIPTION FACTOR (EUROFUNG)"/>
    <property type="match status" value="1"/>
</dbReference>
<feature type="region of interest" description="Disordered" evidence="1">
    <location>
        <begin position="43"/>
        <end position="90"/>
    </location>
</feature>
<proteinExistence type="predicted"/>
<dbReference type="PANTHER" id="PTHR31644">
    <property type="entry name" value="TRANSCRIPTIONAL ACTIVATOR ARO80-RELATED"/>
    <property type="match status" value="1"/>
</dbReference>
<dbReference type="EMBL" id="CP144057">
    <property type="protein sequence ID" value="WWD19772.1"/>
    <property type="molecule type" value="Genomic_DNA"/>
</dbReference>
<dbReference type="GeneID" id="90829977"/>
<gene>
    <name evidence="2" type="ORF">CI109_104236</name>
</gene>
<dbReference type="KEGG" id="ksn:90829977"/>
<organism evidence="2 3">
    <name type="scientific">Kwoniella shandongensis</name>
    <dbReference type="NCBI Taxonomy" id="1734106"/>
    <lineage>
        <taxon>Eukaryota</taxon>
        <taxon>Fungi</taxon>
        <taxon>Dikarya</taxon>
        <taxon>Basidiomycota</taxon>
        <taxon>Agaricomycotina</taxon>
        <taxon>Tremellomycetes</taxon>
        <taxon>Tremellales</taxon>
        <taxon>Cryptococcaceae</taxon>
        <taxon>Kwoniella</taxon>
    </lineage>
</organism>
<name>A0AAJ8LKY2_9TREE</name>
<evidence type="ECO:0000313" key="2">
    <source>
        <dbReference type="EMBL" id="WWD19772.1"/>
    </source>
</evidence>
<dbReference type="AlphaFoldDB" id="A0AAJ8LKY2"/>
<keyword evidence="3" id="KW-1185">Reference proteome</keyword>
<protein>
    <submittedName>
        <fullName evidence="2">Uncharacterized protein</fullName>
    </submittedName>
</protein>
<dbReference type="Proteomes" id="UP000322225">
    <property type="component" value="Chromosome 7"/>
</dbReference>
<dbReference type="GO" id="GO:0005634">
    <property type="term" value="C:nucleus"/>
    <property type="evidence" value="ECO:0007669"/>
    <property type="project" value="TreeGrafter"/>
</dbReference>
<accession>A0AAJ8LKY2</accession>
<dbReference type="RefSeq" id="XP_065823531.1">
    <property type="nucleotide sequence ID" value="XM_065967459.1"/>
</dbReference>